<keyword evidence="1" id="KW-0472">Membrane</keyword>
<proteinExistence type="predicted"/>
<dbReference type="AlphaFoldDB" id="A0A1G9LGW9"/>
<evidence type="ECO:0000256" key="1">
    <source>
        <dbReference type="SAM" id="Phobius"/>
    </source>
</evidence>
<keyword evidence="1" id="KW-0812">Transmembrane</keyword>
<feature type="transmembrane region" description="Helical" evidence="1">
    <location>
        <begin position="318"/>
        <end position="341"/>
    </location>
</feature>
<accession>A0A1G9LGW9</accession>
<name>A0A1G9LGW9_9BACT</name>
<evidence type="ECO:0000313" key="2">
    <source>
        <dbReference type="EMBL" id="SDL61077.1"/>
    </source>
</evidence>
<feature type="transmembrane region" description="Helical" evidence="1">
    <location>
        <begin position="127"/>
        <end position="145"/>
    </location>
</feature>
<feature type="transmembrane region" description="Helical" evidence="1">
    <location>
        <begin position="151"/>
        <end position="169"/>
    </location>
</feature>
<organism evidence="2 3">
    <name type="scientific">Siphonobacter aquaeclarae</name>
    <dbReference type="NCBI Taxonomy" id="563176"/>
    <lineage>
        <taxon>Bacteria</taxon>
        <taxon>Pseudomonadati</taxon>
        <taxon>Bacteroidota</taxon>
        <taxon>Cytophagia</taxon>
        <taxon>Cytophagales</taxon>
        <taxon>Cytophagaceae</taxon>
        <taxon>Siphonobacter</taxon>
    </lineage>
</organism>
<keyword evidence="3" id="KW-1185">Reference proteome</keyword>
<protein>
    <recommendedName>
        <fullName evidence="4">4-amino-4-deoxy-L-arabinose transferase</fullName>
    </recommendedName>
</protein>
<feature type="transmembrane region" description="Helical" evidence="1">
    <location>
        <begin position="353"/>
        <end position="372"/>
    </location>
</feature>
<evidence type="ECO:0008006" key="4">
    <source>
        <dbReference type="Google" id="ProtNLM"/>
    </source>
</evidence>
<keyword evidence="1" id="KW-1133">Transmembrane helix</keyword>
<feature type="transmembrane region" description="Helical" evidence="1">
    <location>
        <begin position="250"/>
        <end position="267"/>
    </location>
</feature>
<dbReference type="STRING" id="563176.SAMN04488090_1411"/>
<feature type="transmembrane region" description="Helical" evidence="1">
    <location>
        <begin position="287"/>
        <end position="306"/>
    </location>
</feature>
<feature type="transmembrane region" description="Helical" evidence="1">
    <location>
        <begin position="176"/>
        <end position="207"/>
    </location>
</feature>
<feature type="transmembrane region" description="Helical" evidence="1">
    <location>
        <begin position="97"/>
        <end position="115"/>
    </location>
</feature>
<dbReference type="OrthoDB" id="942903at2"/>
<dbReference type="Proteomes" id="UP000198901">
    <property type="component" value="Unassembled WGS sequence"/>
</dbReference>
<feature type="transmembrane region" description="Helical" evidence="1">
    <location>
        <begin position="16"/>
        <end position="35"/>
    </location>
</feature>
<dbReference type="EMBL" id="FNGS01000002">
    <property type="protein sequence ID" value="SDL61077.1"/>
    <property type="molecule type" value="Genomic_DNA"/>
</dbReference>
<evidence type="ECO:0000313" key="3">
    <source>
        <dbReference type="Proteomes" id="UP000198901"/>
    </source>
</evidence>
<feature type="transmembrane region" description="Helical" evidence="1">
    <location>
        <begin position="213"/>
        <end position="230"/>
    </location>
</feature>
<reference evidence="2 3" key="1">
    <citation type="submission" date="2016-10" db="EMBL/GenBank/DDBJ databases">
        <authorList>
            <person name="de Groot N.N."/>
        </authorList>
    </citation>
    <scope>NUCLEOTIDE SEQUENCE [LARGE SCALE GENOMIC DNA]</scope>
    <source>
        <strain evidence="2 3">DSM 21668</strain>
    </source>
</reference>
<feature type="transmembrane region" description="Helical" evidence="1">
    <location>
        <begin position="379"/>
        <end position="396"/>
    </location>
</feature>
<gene>
    <name evidence="2" type="ORF">SAMN04488090_1411</name>
</gene>
<sequence length="591" mass="65854">MNLSKVLASAIGEQRAAWFVSLGITAIFLFFVYFFSSPVPFGDDLPAIYEYWRRLSEEITPGEKALVLFSNNYVEHRLLALSLIVFIGQLFSETVPLPFFCLSAALLWTGVLLIYWKWLNRTGLSPWWGVVITGVLLSGASYQTAYWTMAALQHFSVVFLCFLTVFLLSRKLSGGYVAAALVTAFICTFSSGNGMAVWPTGVLILLINQERRFLPVWLAGLLFSISLYLAGVRLGETHSGRSLSTVFDSFWAKSVNLVAGPGGAVLIERSLLDFSDGGVAFSARNPAIYVGIMLLILYLLVFRMALRRSAAGEPDRIAAAIAGTSLFLLMTYAFITFGRSAGEASFVVFKSRYYTYSVAAIANGFFALACLTRNSSWRAWLLGGSLAFTAAFWLVWQCSIYPILLNQRAILDIGYTNYLNRGKWVIYQATSFYENYYHSFFGKEQNKALLPAPPLLVKAYRNRLESAAGFTPCQDLRVDLLDNGVVYAVSLRNEEAPAIQEKGEGYAIAMTSERDTFLLPALHMRNGVLRFLDSGRATRPGYTLNVLLRKNDFPPATYRLHQFYFKDDRGVINPDTVGELLWAQPPSSADR</sequence>
<dbReference type="RefSeq" id="WP_143011046.1">
    <property type="nucleotide sequence ID" value="NZ_FNGS01000002.1"/>
</dbReference>